<feature type="chain" id="PRO_5002748191" evidence="1">
    <location>
        <begin position="28"/>
        <end position="93"/>
    </location>
</feature>
<proteinExistence type="predicted"/>
<organism evidence="2 3">
    <name type="scientific">Acaryochloris marina (strain MBIC 11017)</name>
    <dbReference type="NCBI Taxonomy" id="329726"/>
    <lineage>
        <taxon>Bacteria</taxon>
        <taxon>Bacillati</taxon>
        <taxon>Cyanobacteriota</taxon>
        <taxon>Cyanophyceae</taxon>
        <taxon>Acaryochloridales</taxon>
        <taxon>Acaryochloridaceae</taxon>
        <taxon>Acaryochloris</taxon>
    </lineage>
</organism>
<dbReference type="EMBL" id="CP000828">
    <property type="protein sequence ID" value="ABW25888.1"/>
    <property type="molecule type" value="Genomic_DNA"/>
</dbReference>
<protein>
    <submittedName>
        <fullName evidence="2">Uncharacterized protein</fullName>
    </submittedName>
</protein>
<evidence type="ECO:0000256" key="1">
    <source>
        <dbReference type="SAM" id="SignalP"/>
    </source>
</evidence>
<dbReference type="KEGG" id="amr:AM1_0844"/>
<dbReference type="AlphaFoldDB" id="B0BYK3"/>
<accession>B0BYK3</accession>
<keyword evidence="3" id="KW-1185">Reference proteome</keyword>
<evidence type="ECO:0000313" key="3">
    <source>
        <dbReference type="Proteomes" id="UP000000268"/>
    </source>
</evidence>
<dbReference type="RefSeq" id="WP_012161466.1">
    <property type="nucleotide sequence ID" value="NC_009925.1"/>
</dbReference>
<feature type="signal peptide" evidence="1">
    <location>
        <begin position="1"/>
        <end position="27"/>
    </location>
</feature>
<name>B0BYK3_ACAM1</name>
<reference evidence="2 3" key="1">
    <citation type="journal article" date="2008" name="Proc. Natl. Acad. Sci. U.S.A.">
        <title>Niche adaptation and genome expansion in the chlorophyll d-producing cyanobacterium Acaryochloris marina.</title>
        <authorList>
            <person name="Swingley W.D."/>
            <person name="Chen M."/>
            <person name="Cheung P.C."/>
            <person name="Conrad A.L."/>
            <person name="Dejesa L.C."/>
            <person name="Hao J."/>
            <person name="Honchak B.M."/>
            <person name="Karbach L.E."/>
            <person name="Kurdoglu A."/>
            <person name="Lahiri S."/>
            <person name="Mastrian S.D."/>
            <person name="Miyashita H."/>
            <person name="Page L."/>
            <person name="Ramakrishna P."/>
            <person name="Satoh S."/>
            <person name="Sattley W.M."/>
            <person name="Shimada Y."/>
            <person name="Taylor H.L."/>
            <person name="Tomo T."/>
            <person name="Tsuchiya T."/>
            <person name="Wang Z.T."/>
            <person name="Raymond J."/>
            <person name="Mimuro M."/>
            <person name="Blankenship R.E."/>
            <person name="Touchman J.W."/>
        </authorList>
    </citation>
    <scope>NUCLEOTIDE SEQUENCE [LARGE SCALE GENOMIC DNA]</scope>
    <source>
        <strain evidence="3">MBIC 11017</strain>
    </source>
</reference>
<evidence type="ECO:0000313" key="2">
    <source>
        <dbReference type="EMBL" id="ABW25888.1"/>
    </source>
</evidence>
<dbReference type="HOGENOM" id="CLU_2393069_0_0_3"/>
<sequence length="93" mass="10322">MSTILNTPAKVVLSAGLFSLVLMTSTAQQGMSKTTELQHPLITTSTPASTRLEHLSKASDESYAESEKLERDALHETHSLTKIEGQKIAFYWW</sequence>
<keyword evidence="1" id="KW-0732">Signal</keyword>
<gene>
    <name evidence="2" type="ordered locus">AM1_0844</name>
</gene>
<dbReference type="Proteomes" id="UP000000268">
    <property type="component" value="Chromosome"/>
</dbReference>